<dbReference type="Gene3D" id="1.20.120.1320">
    <property type="entry name" value="Aspartokinase, catalytic domain"/>
    <property type="match status" value="1"/>
</dbReference>
<protein>
    <recommendedName>
        <fullName evidence="9">Aspartokinase</fullName>
        <ecNumber evidence="9">2.7.2.4</ecNumber>
    </recommendedName>
</protein>
<evidence type="ECO:0000256" key="8">
    <source>
        <dbReference type="PIRSR" id="PIRSR000726-1"/>
    </source>
</evidence>
<dbReference type="GO" id="GO:0005524">
    <property type="term" value="F:ATP binding"/>
    <property type="evidence" value="ECO:0007669"/>
    <property type="project" value="UniProtKB-KW"/>
</dbReference>
<evidence type="ECO:0000256" key="4">
    <source>
        <dbReference type="ARBA" id="ARBA00022741"/>
    </source>
</evidence>
<dbReference type="InterPro" id="IPR001341">
    <property type="entry name" value="Asp_kinase"/>
</dbReference>
<evidence type="ECO:0000256" key="5">
    <source>
        <dbReference type="ARBA" id="ARBA00022777"/>
    </source>
</evidence>
<dbReference type="SUPFAM" id="SSF55021">
    <property type="entry name" value="ACT-like"/>
    <property type="match status" value="2"/>
</dbReference>
<sequence>MKLVMKFGGTSLADAERMRRCARLVQENAGPEGAAAVVSAMDGVTEELWALAEAAAVTGPALVETRLASLRRRHEEAAGCLGGVDRVTQLLAELERLREGIGAVGELTARSRDAVLSFGERLAAALFERALALEGLAPATFTGGEAGLVTDERFGEAEPLFELSLYQMGERVGRALGEGRTALVTGYIAATQHGVTTTLGRGGSDYTATLLGAALGAGEVWIWSDVDGLMSADPRLVPEARLLEQISFAEAVEMAQFGAKAMHPRALEPAAERGIPVRMKNTFNPASPGTLISGGEASGTVARSIHLVQDAGLINVTGAAMIGHAGTAARVFQTLAERGINIRMISQSVSEAGISLAVAGNQLEAARAALESALLRTRAARRVEADREVAIVAVVGSGMRGVPGVAARMFGAIARRGINVIAIAQGSSELSVSFVVSRAAGPEAVRALHEELVQAPGG</sequence>
<dbReference type="Pfam" id="PF00696">
    <property type="entry name" value="AA_kinase"/>
    <property type="match status" value="1"/>
</dbReference>
<dbReference type="GO" id="GO:0009088">
    <property type="term" value="P:threonine biosynthetic process"/>
    <property type="evidence" value="ECO:0007669"/>
    <property type="project" value="UniProtKB-UniPathway"/>
</dbReference>
<comment type="pathway">
    <text evidence="1 10">Amino-acid biosynthesis; L-lysine biosynthesis via DAP pathway; (S)-tetrahydrodipicolinate from L-aspartate: step 1/4.</text>
</comment>
<dbReference type="AlphaFoldDB" id="A0A538SNP0"/>
<dbReference type="UniPathway" id="UPA00034">
    <property type="reaction ID" value="UER00015"/>
</dbReference>
<comment type="similarity">
    <text evidence="2 9">Belongs to the aspartokinase family.</text>
</comment>
<gene>
    <name evidence="12" type="ORF">E6K73_01930</name>
</gene>
<keyword evidence="10" id="KW-0028">Amino-acid biosynthesis</keyword>
<name>A0A538SNP0_UNCEI</name>
<evidence type="ECO:0000313" key="13">
    <source>
        <dbReference type="Proteomes" id="UP000320184"/>
    </source>
</evidence>
<feature type="binding site" evidence="8">
    <location>
        <position position="235"/>
    </location>
    <ligand>
        <name>ATP</name>
        <dbReference type="ChEBI" id="CHEBI:30616"/>
    </ligand>
</feature>
<dbReference type="InterPro" id="IPR045865">
    <property type="entry name" value="ACT-like_dom_sf"/>
</dbReference>
<dbReference type="EC" id="2.7.2.4" evidence="9"/>
<dbReference type="Pfam" id="PF22468">
    <property type="entry name" value="ACT_9"/>
    <property type="match status" value="2"/>
</dbReference>
<dbReference type="InterPro" id="IPR001048">
    <property type="entry name" value="Asp/Glu/Uridylate_kinase"/>
</dbReference>
<dbReference type="PIRSF" id="PIRSF000726">
    <property type="entry name" value="Asp_kin"/>
    <property type="match status" value="1"/>
</dbReference>
<dbReference type="Gene3D" id="3.40.1160.10">
    <property type="entry name" value="Acetylglutamate kinase-like"/>
    <property type="match status" value="1"/>
</dbReference>
<dbReference type="EMBL" id="VBOT01000025">
    <property type="protein sequence ID" value="TMQ52985.1"/>
    <property type="molecule type" value="Genomic_DNA"/>
</dbReference>
<evidence type="ECO:0000313" key="12">
    <source>
        <dbReference type="EMBL" id="TMQ52985.1"/>
    </source>
</evidence>
<accession>A0A538SNP0</accession>
<feature type="binding site" evidence="8">
    <location>
        <begin position="6"/>
        <end position="9"/>
    </location>
    <ligand>
        <name>ATP</name>
        <dbReference type="ChEBI" id="CHEBI:30616"/>
    </ligand>
</feature>
<dbReference type="FunFam" id="3.30.2130.10:FF:000001">
    <property type="entry name" value="Bifunctional aspartokinase/homoserine dehydrogenase"/>
    <property type="match status" value="1"/>
</dbReference>
<dbReference type="UniPathway" id="UPA00051">
    <property type="reaction ID" value="UER00462"/>
</dbReference>
<evidence type="ECO:0000256" key="10">
    <source>
        <dbReference type="RuleBase" id="RU004249"/>
    </source>
</evidence>
<dbReference type="InterPro" id="IPR036393">
    <property type="entry name" value="AceGlu_kinase-like_sf"/>
</dbReference>
<dbReference type="InterPro" id="IPR042199">
    <property type="entry name" value="AsparK_Bifunc_asparK/hSer_DH"/>
</dbReference>
<dbReference type="GO" id="GO:0004072">
    <property type="term" value="F:aspartate kinase activity"/>
    <property type="evidence" value="ECO:0007669"/>
    <property type="project" value="UniProtKB-EC"/>
</dbReference>
<feature type="binding site" evidence="8">
    <location>
        <position position="45"/>
    </location>
    <ligand>
        <name>substrate</name>
    </ligand>
</feature>
<keyword evidence="5 9" id="KW-0418">Kinase</keyword>
<keyword evidence="4 8" id="KW-0547">Nucleotide-binding</keyword>
<comment type="pathway">
    <text evidence="10">Amino-acid biosynthesis; L-threonine biosynthesis; L-threonine from L-aspartate: step 1/5.</text>
</comment>
<dbReference type="CDD" id="cd04892">
    <property type="entry name" value="ACT_AK-like_2"/>
    <property type="match status" value="1"/>
</dbReference>
<dbReference type="GO" id="GO:0009089">
    <property type="term" value="P:lysine biosynthetic process via diaminopimelate"/>
    <property type="evidence" value="ECO:0007669"/>
    <property type="project" value="UniProtKB-UniPathway"/>
</dbReference>
<comment type="caution">
    <text evidence="12">The sequence shown here is derived from an EMBL/GenBank/DDBJ whole genome shotgun (WGS) entry which is preliminary data.</text>
</comment>
<feature type="domain" description="ACT" evidence="11">
    <location>
        <begin position="394"/>
        <end position="458"/>
    </location>
</feature>
<dbReference type="InterPro" id="IPR018042">
    <property type="entry name" value="Aspartate_kinase_CS"/>
</dbReference>
<dbReference type="PROSITE" id="PS00324">
    <property type="entry name" value="ASPARTOKINASE"/>
    <property type="match status" value="1"/>
</dbReference>
<evidence type="ECO:0000256" key="3">
    <source>
        <dbReference type="ARBA" id="ARBA00022679"/>
    </source>
</evidence>
<dbReference type="InterPro" id="IPR054352">
    <property type="entry name" value="ACT_Aspartokinase"/>
</dbReference>
<comment type="pathway">
    <text evidence="10">Amino-acid biosynthesis; L-methionine biosynthesis via de novo pathway; L-homoserine from L-aspartate: step 1/3.</text>
</comment>
<dbReference type="Gene3D" id="3.30.2130.10">
    <property type="entry name" value="VC0802-like"/>
    <property type="match status" value="1"/>
</dbReference>
<dbReference type="PANTHER" id="PTHR21499:SF59">
    <property type="entry name" value="ASPARTOKINASE"/>
    <property type="match status" value="1"/>
</dbReference>
<reference evidence="12 13" key="1">
    <citation type="journal article" date="2019" name="Nat. Microbiol.">
        <title>Mediterranean grassland soil C-N compound turnover is dependent on rainfall and depth, and is mediated by genomically divergent microorganisms.</title>
        <authorList>
            <person name="Diamond S."/>
            <person name="Andeer P.F."/>
            <person name="Li Z."/>
            <person name="Crits-Christoph A."/>
            <person name="Burstein D."/>
            <person name="Anantharaman K."/>
            <person name="Lane K.R."/>
            <person name="Thomas B.C."/>
            <person name="Pan C."/>
            <person name="Northen T.R."/>
            <person name="Banfield J.F."/>
        </authorList>
    </citation>
    <scope>NUCLEOTIDE SEQUENCE [LARGE SCALE GENOMIC DNA]</scope>
    <source>
        <strain evidence="12">WS_3</strain>
    </source>
</reference>
<feature type="binding site" evidence="8">
    <location>
        <position position="120"/>
    </location>
    <ligand>
        <name>substrate</name>
    </ligand>
</feature>
<dbReference type="InterPro" id="IPR005260">
    <property type="entry name" value="Asp_kin_monofn"/>
</dbReference>
<proteinExistence type="inferred from homology"/>
<evidence type="ECO:0000256" key="6">
    <source>
        <dbReference type="ARBA" id="ARBA00022840"/>
    </source>
</evidence>
<evidence type="ECO:0000256" key="7">
    <source>
        <dbReference type="ARBA" id="ARBA00047872"/>
    </source>
</evidence>
<dbReference type="NCBIfam" id="TIGR00657">
    <property type="entry name" value="asp_kinases"/>
    <property type="match status" value="1"/>
</dbReference>
<evidence type="ECO:0000256" key="2">
    <source>
        <dbReference type="ARBA" id="ARBA00010122"/>
    </source>
</evidence>
<feature type="domain" description="ACT" evidence="11">
    <location>
        <begin position="316"/>
        <end position="385"/>
    </location>
</feature>
<dbReference type="Proteomes" id="UP000320184">
    <property type="component" value="Unassembled WGS sequence"/>
</dbReference>
<evidence type="ECO:0000259" key="11">
    <source>
        <dbReference type="PROSITE" id="PS51671"/>
    </source>
</evidence>
<evidence type="ECO:0000256" key="1">
    <source>
        <dbReference type="ARBA" id="ARBA00004766"/>
    </source>
</evidence>
<dbReference type="GO" id="GO:0009090">
    <property type="term" value="P:homoserine biosynthetic process"/>
    <property type="evidence" value="ECO:0007669"/>
    <property type="project" value="TreeGrafter"/>
</dbReference>
<dbReference type="Gene3D" id="3.30.70.260">
    <property type="match status" value="1"/>
</dbReference>
<organism evidence="12 13">
    <name type="scientific">Eiseniibacteriota bacterium</name>
    <dbReference type="NCBI Taxonomy" id="2212470"/>
    <lineage>
        <taxon>Bacteria</taxon>
        <taxon>Candidatus Eiseniibacteriota</taxon>
    </lineage>
</organism>
<keyword evidence="3 9" id="KW-0808">Transferase</keyword>
<dbReference type="PROSITE" id="PS51671">
    <property type="entry name" value="ACT"/>
    <property type="match status" value="2"/>
</dbReference>
<keyword evidence="6 8" id="KW-0067">ATP-binding</keyword>
<evidence type="ECO:0000256" key="9">
    <source>
        <dbReference type="RuleBase" id="RU003448"/>
    </source>
</evidence>
<dbReference type="UniPathway" id="UPA00050">
    <property type="reaction ID" value="UER00461"/>
</dbReference>
<dbReference type="GO" id="GO:0005829">
    <property type="term" value="C:cytosol"/>
    <property type="evidence" value="ECO:0007669"/>
    <property type="project" value="TreeGrafter"/>
</dbReference>
<comment type="catalytic activity">
    <reaction evidence="7 9">
        <text>L-aspartate + ATP = 4-phospho-L-aspartate + ADP</text>
        <dbReference type="Rhea" id="RHEA:23776"/>
        <dbReference type="ChEBI" id="CHEBI:29991"/>
        <dbReference type="ChEBI" id="CHEBI:30616"/>
        <dbReference type="ChEBI" id="CHEBI:57535"/>
        <dbReference type="ChEBI" id="CHEBI:456216"/>
        <dbReference type="EC" id="2.7.2.4"/>
    </reaction>
</comment>
<dbReference type="InterPro" id="IPR002912">
    <property type="entry name" value="ACT_dom"/>
</dbReference>
<dbReference type="PANTHER" id="PTHR21499">
    <property type="entry name" value="ASPARTATE KINASE"/>
    <property type="match status" value="1"/>
</dbReference>
<dbReference type="SUPFAM" id="SSF53633">
    <property type="entry name" value="Carbamate kinase-like"/>
    <property type="match status" value="1"/>
</dbReference>